<dbReference type="PROSITE" id="PS50994">
    <property type="entry name" value="INTEGRASE"/>
    <property type="match status" value="1"/>
</dbReference>
<keyword evidence="5" id="KW-0255">Endonuclease</keyword>
<feature type="region of interest" description="Disordered" evidence="13">
    <location>
        <begin position="198"/>
        <end position="220"/>
    </location>
</feature>
<dbReference type="GO" id="GO:0042575">
    <property type="term" value="C:DNA polymerase complex"/>
    <property type="evidence" value="ECO:0007669"/>
    <property type="project" value="UniProtKB-ARBA"/>
</dbReference>
<keyword evidence="12" id="KW-0862">Zinc</keyword>
<keyword evidence="8" id="KW-0694">RNA-binding</keyword>
<evidence type="ECO:0000256" key="12">
    <source>
        <dbReference type="PROSITE-ProRule" id="PRU00047"/>
    </source>
</evidence>
<name>A0A0V0XFB8_TRIPS</name>
<accession>A0A0V0XFB8</accession>
<dbReference type="GO" id="GO:0003723">
    <property type="term" value="F:RNA binding"/>
    <property type="evidence" value="ECO:0007669"/>
    <property type="project" value="UniProtKB-KW"/>
</dbReference>
<keyword evidence="4" id="KW-0540">Nuclease</keyword>
<keyword evidence="1" id="KW-0645">Protease</keyword>
<feature type="region of interest" description="Disordered" evidence="13">
    <location>
        <begin position="250"/>
        <end position="270"/>
    </location>
</feature>
<evidence type="ECO:0000256" key="4">
    <source>
        <dbReference type="ARBA" id="ARBA00022722"/>
    </source>
</evidence>
<dbReference type="GO" id="GO:0006508">
    <property type="term" value="P:proteolysis"/>
    <property type="evidence" value="ECO:0007669"/>
    <property type="project" value="UniProtKB-KW"/>
</dbReference>
<organism evidence="18 19">
    <name type="scientific">Trichinella pseudospiralis</name>
    <name type="common">Parasitic roundworm</name>
    <dbReference type="NCBI Taxonomy" id="6337"/>
    <lineage>
        <taxon>Eukaryota</taxon>
        <taxon>Metazoa</taxon>
        <taxon>Ecdysozoa</taxon>
        <taxon>Nematoda</taxon>
        <taxon>Enoplea</taxon>
        <taxon>Dorylaimia</taxon>
        <taxon>Trichinellida</taxon>
        <taxon>Trichinellidae</taxon>
        <taxon>Trichinella</taxon>
    </lineage>
</organism>
<gene>
    <name evidence="18" type="primary">pol</name>
    <name evidence="18" type="ORF">T4E_5997</name>
</gene>
<feature type="compositionally biased region" description="Basic and acidic residues" evidence="13">
    <location>
        <begin position="1314"/>
        <end position="1328"/>
    </location>
</feature>
<feature type="domain" description="Reverse transcriptase" evidence="16">
    <location>
        <begin position="643"/>
        <end position="839"/>
    </location>
</feature>
<feature type="compositionally biased region" description="Basic and acidic residues" evidence="13">
    <location>
        <begin position="1358"/>
        <end position="1380"/>
    </location>
</feature>
<evidence type="ECO:0000256" key="10">
    <source>
        <dbReference type="ARBA" id="ARBA00022918"/>
    </source>
</evidence>
<keyword evidence="3" id="KW-0548">Nucleotidyltransferase</keyword>
<dbReference type="InterPro" id="IPR054465">
    <property type="entry name" value="Integrase_p58-like_C"/>
</dbReference>
<keyword evidence="7" id="KW-0460">Magnesium</keyword>
<dbReference type="GO" id="GO:0008270">
    <property type="term" value="F:zinc ion binding"/>
    <property type="evidence" value="ECO:0007669"/>
    <property type="project" value="UniProtKB-KW"/>
</dbReference>
<dbReference type="InterPro" id="IPR012337">
    <property type="entry name" value="RNaseH-like_sf"/>
</dbReference>
<dbReference type="GO" id="GO:0015074">
    <property type="term" value="P:DNA integration"/>
    <property type="evidence" value="ECO:0007669"/>
    <property type="project" value="UniProtKB-KW"/>
</dbReference>
<evidence type="ECO:0000259" key="16">
    <source>
        <dbReference type="PROSITE" id="PS50878"/>
    </source>
</evidence>
<dbReference type="Pfam" id="PF00665">
    <property type="entry name" value="rve"/>
    <property type="match status" value="1"/>
</dbReference>
<dbReference type="EMBL" id="JYDU01000345">
    <property type="protein sequence ID" value="KRX86704.1"/>
    <property type="molecule type" value="Genomic_DNA"/>
</dbReference>
<dbReference type="CDD" id="cd09274">
    <property type="entry name" value="RNase_HI_RT_Ty3"/>
    <property type="match status" value="1"/>
</dbReference>
<dbReference type="InterPro" id="IPR001584">
    <property type="entry name" value="Integrase_cat-core"/>
</dbReference>
<feature type="region of interest" description="Disordered" evidence="13">
    <location>
        <begin position="283"/>
        <end position="305"/>
    </location>
</feature>
<dbReference type="Gene3D" id="3.30.420.10">
    <property type="entry name" value="Ribonuclease H-like superfamily/Ribonuclease H"/>
    <property type="match status" value="2"/>
</dbReference>
<dbReference type="InterPro" id="IPR043502">
    <property type="entry name" value="DNA/RNA_pol_sf"/>
</dbReference>
<dbReference type="PROSITE" id="PS50878">
    <property type="entry name" value="RT_POL"/>
    <property type="match status" value="1"/>
</dbReference>
<dbReference type="InterPro" id="IPR050951">
    <property type="entry name" value="Retrovirus_Pol_polyprotein"/>
</dbReference>
<evidence type="ECO:0000256" key="7">
    <source>
        <dbReference type="ARBA" id="ARBA00022842"/>
    </source>
</evidence>
<feature type="domain" description="Peptidase A2" evidence="15">
    <location>
        <begin position="334"/>
        <end position="413"/>
    </location>
</feature>
<comment type="caution">
    <text evidence="18">The sequence shown here is derived from an EMBL/GenBank/DDBJ whole genome shotgun (WGS) entry which is preliminary data.</text>
</comment>
<dbReference type="SUPFAM" id="SSF50630">
    <property type="entry name" value="Acid proteases"/>
    <property type="match status" value="1"/>
</dbReference>
<evidence type="ECO:0000259" key="17">
    <source>
        <dbReference type="PROSITE" id="PS50994"/>
    </source>
</evidence>
<dbReference type="InterPro" id="IPR021109">
    <property type="entry name" value="Peptidase_aspartic_dom_sf"/>
</dbReference>
<evidence type="ECO:0000256" key="6">
    <source>
        <dbReference type="ARBA" id="ARBA00022801"/>
    </source>
</evidence>
<dbReference type="PANTHER" id="PTHR37984:SF5">
    <property type="entry name" value="PROTEIN NYNRIN-LIKE"/>
    <property type="match status" value="1"/>
</dbReference>
<keyword evidence="6" id="KW-0378">Hydrolase</keyword>
<keyword evidence="10" id="KW-0695">RNA-directed DNA polymerase</keyword>
<keyword evidence="9" id="KW-0229">DNA integration</keyword>
<evidence type="ECO:0000256" key="9">
    <source>
        <dbReference type="ARBA" id="ARBA00022908"/>
    </source>
</evidence>
<feature type="domain" description="CCHC-type" evidence="14">
    <location>
        <begin position="276"/>
        <end position="292"/>
    </location>
</feature>
<feature type="compositionally biased region" description="Basic and acidic residues" evidence="13">
    <location>
        <begin position="1387"/>
        <end position="1396"/>
    </location>
</feature>
<dbReference type="SUPFAM" id="SSF56672">
    <property type="entry name" value="DNA/RNA polymerases"/>
    <property type="match status" value="1"/>
</dbReference>
<feature type="region of interest" description="Disordered" evidence="13">
    <location>
        <begin position="1311"/>
        <end position="1396"/>
    </location>
</feature>
<dbReference type="Gene3D" id="2.40.70.10">
    <property type="entry name" value="Acid Proteases"/>
    <property type="match status" value="1"/>
</dbReference>
<keyword evidence="11" id="KW-0511">Multifunctional enzyme</keyword>
<evidence type="ECO:0000256" key="1">
    <source>
        <dbReference type="ARBA" id="ARBA00022670"/>
    </source>
</evidence>
<reference evidence="18 19" key="1">
    <citation type="submission" date="2015-01" db="EMBL/GenBank/DDBJ databases">
        <title>Evolution of Trichinella species and genotypes.</title>
        <authorList>
            <person name="Korhonen P.K."/>
            <person name="Edoardo P."/>
            <person name="Giuseppe L.R."/>
            <person name="Gasser R.B."/>
        </authorList>
    </citation>
    <scope>NUCLEOTIDE SEQUENCE [LARGE SCALE GENOMIC DNA]</scope>
    <source>
        <strain evidence="18">ISS141</strain>
    </source>
</reference>
<evidence type="ECO:0000313" key="18">
    <source>
        <dbReference type="EMBL" id="KRX86704.1"/>
    </source>
</evidence>
<evidence type="ECO:0000256" key="2">
    <source>
        <dbReference type="ARBA" id="ARBA00022679"/>
    </source>
</evidence>
<dbReference type="FunFam" id="3.10.20.370:FF:000001">
    <property type="entry name" value="Retrovirus-related Pol polyprotein from transposon 17.6-like protein"/>
    <property type="match status" value="1"/>
</dbReference>
<dbReference type="InterPro" id="IPR001878">
    <property type="entry name" value="Znf_CCHC"/>
</dbReference>
<evidence type="ECO:0000256" key="11">
    <source>
        <dbReference type="ARBA" id="ARBA00023268"/>
    </source>
</evidence>
<proteinExistence type="predicted"/>
<dbReference type="FunFam" id="3.10.10.10:FF:000007">
    <property type="entry name" value="Retrovirus-related Pol polyprotein from transposon 17.6-like Protein"/>
    <property type="match status" value="1"/>
</dbReference>
<dbReference type="PROSITE" id="PS50175">
    <property type="entry name" value="ASP_PROT_RETROV"/>
    <property type="match status" value="1"/>
</dbReference>
<evidence type="ECO:0000259" key="14">
    <source>
        <dbReference type="PROSITE" id="PS50158"/>
    </source>
</evidence>
<dbReference type="InterPro" id="IPR036397">
    <property type="entry name" value="RNaseH_sf"/>
</dbReference>
<dbReference type="Pfam" id="PF22938">
    <property type="entry name" value="Integrase_p58_C"/>
    <property type="match status" value="1"/>
</dbReference>
<dbReference type="PROSITE" id="PS00141">
    <property type="entry name" value="ASP_PROTEASE"/>
    <property type="match status" value="1"/>
</dbReference>
<evidence type="ECO:0000256" key="8">
    <source>
        <dbReference type="ARBA" id="ARBA00022884"/>
    </source>
</evidence>
<dbReference type="Gene3D" id="3.30.70.270">
    <property type="match status" value="3"/>
</dbReference>
<dbReference type="PANTHER" id="PTHR37984">
    <property type="entry name" value="PROTEIN CBG26694"/>
    <property type="match status" value="1"/>
</dbReference>
<dbReference type="GO" id="GO:0004190">
    <property type="term" value="F:aspartic-type endopeptidase activity"/>
    <property type="evidence" value="ECO:0007669"/>
    <property type="project" value="InterPro"/>
</dbReference>
<keyword evidence="12" id="KW-0479">Metal-binding</keyword>
<dbReference type="GO" id="GO:0004519">
    <property type="term" value="F:endonuclease activity"/>
    <property type="evidence" value="ECO:0007669"/>
    <property type="project" value="UniProtKB-KW"/>
</dbReference>
<evidence type="ECO:0000256" key="3">
    <source>
        <dbReference type="ARBA" id="ARBA00022695"/>
    </source>
</evidence>
<dbReference type="CDD" id="cd01647">
    <property type="entry name" value="RT_LTR"/>
    <property type="match status" value="1"/>
</dbReference>
<dbReference type="InterPro" id="IPR000477">
    <property type="entry name" value="RT_dom"/>
</dbReference>
<feature type="domain" description="Integrase catalytic" evidence="17">
    <location>
        <begin position="1081"/>
        <end position="1196"/>
    </location>
</feature>
<dbReference type="Gene3D" id="3.10.20.370">
    <property type="match status" value="1"/>
</dbReference>
<dbReference type="InterPro" id="IPR001995">
    <property type="entry name" value="Peptidase_A2_cat"/>
</dbReference>
<protein>
    <submittedName>
        <fullName evidence="18">Retrovirus-related Pol polyprotein from transposon 17.6</fullName>
    </submittedName>
</protein>
<evidence type="ECO:0000259" key="15">
    <source>
        <dbReference type="PROSITE" id="PS50175"/>
    </source>
</evidence>
<dbReference type="Pfam" id="PF00078">
    <property type="entry name" value="RVT_1"/>
    <property type="match status" value="1"/>
</dbReference>
<dbReference type="SUPFAM" id="SSF53098">
    <property type="entry name" value="Ribonuclease H-like"/>
    <property type="match status" value="1"/>
</dbReference>
<dbReference type="Gene3D" id="3.10.10.10">
    <property type="entry name" value="HIV Type 1 Reverse Transcriptase, subunit A, domain 1"/>
    <property type="match status" value="1"/>
</dbReference>
<dbReference type="InterPro" id="IPR041577">
    <property type="entry name" value="RT_RNaseH_2"/>
</dbReference>
<evidence type="ECO:0000256" key="5">
    <source>
        <dbReference type="ARBA" id="ARBA00022759"/>
    </source>
</evidence>
<evidence type="ECO:0000256" key="13">
    <source>
        <dbReference type="SAM" id="MobiDB-lite"/>
    </source>
</evidence>
<keyword evidence="12" id="KW-0863">Zinc-finger</keyword>
<dbReference type="InterPro" id="IPR043128">
    <property type="entry name" value="Rev_trsase/Diguanyl_cyclase"/>
</dbReference>
<dbReference type="STRING" id="6337.A0A0V0XFB8"/>
<dbReference type="InterPro" id="IPR001969">
    <property type="entry name" value="Aspartic_peptidase_AS"/>
</dbReference>
<dbReference type="Pfam" id="PF17919">
    <property type="entry name" value="RT_RNaseH_2"/>
    <property type="match status" value="1"/>
</dbReference>
<sequence length="1396" mass="157089">MTDSKECNIGDKSGIATPSSVLRVDQVTFRAPAPFSLGTDASVWLARMEEYLQQNGIPPDRWTSVARSFLSDDVYAQVMQWPLRVNAPFADFAKMFAERYSPIESTLDARAKFVSRRQLPGESLNAYADAIMLLGRKANCDDTLVRDQFFLGLRNAELKRQLYSSRNEPWQQFLSIAREADFANQLFPTDAAHAGVVQPSAENERFQPSPSPDAETADPHRAISAVRADTSSDIDRLVEALRRVLTEEIRGPNMPPHQQHRRAYRRPTAARARESRCYNCGGQGHLSRSVPRGPQSLQLPRPPTGRSQQEAVYVVAFTKPSSIFVQANVAGTDSQLLLDTGAAVTLISEDLFNSLSPKRELQPVYVRLLSASGNPLDVLGTCRLPIRFAAQSFAHTLFVTRNLAFPGLLGADFLLSNGCVINLDDNVLRVGSTEVHLEHASQIRTADTSTKPCRAVLRDTVLVPGRSEILVYACCPAIPERTECVFSPSPLLPDRHAVVAANSVGTVTSDSRIAVRLLNPDPTPVTLYAGSTVGELTPLPEAHSVRYVNQVVPPSGANDHNYRRIIDEMLPPLEEVDAHSRNALRSVLWKYRRCIATSDEDIGHTELASHRIDTRNAAPVKVPPRRLPPAQRPDVRRMVTDMLNRNVIEPANSPWSAPIVIVRKKDGSPRFCVDFRRLNDVTTKDAHPLPRIDDTLEALSGARWFSTLDFSSGYWQIPVEEADRPKTAFSTPFGLYQFRVMPFGLCNAPATFQRLMDVALRGLTWSSCLAYLDDIIRIAETGLKLKPQKCHLMRKTVRFLGHVLSENGISTDEEKIRAVKEWTTPCCPSEVRQFLGLASYYRRSHWKWTAECQTAFDKLKHMLCTAPVLTFPDFNLPFIVDVDASAEGIGAVLSQPSHGNERVVAYASRTLTKAERRYCVTRKELLALVCCLRWLRNFKEPEGQVARWLEQLAEYDFNVLHRPGRAHCNADALSRQRCPQCSSIADIHTWLQAQSTDTTLSALRNWLDANRWPRHCPTSSDPDLRSLWRDGKGVFRVDENGLLRRRQAGGDHVVDQLLVPKELRNDVLAAMHNSTKAVDAWCQMPETSCAFQTLAMDFLGPLEATPKGHRYILVVCDYFSKWTEAYPTRSQTATEVADALVNNWFSRFGAPIRLHSDQGRSFESSLISEDRSWDQLLPLATMAYNSAAHETTGQSPFCMLFGKQMSLPLDITLDAPPGTACNAEDYVVQLRENLQKVHSMAFDRSRSEQQRHKEIADRKATANRFETDQLVWLKVPQKGKMDMRWSGPLRVVKQLSIDTYRVQDVKRPRRRLVVHSDRLKSYHTDTHQDATTGGNEPPGGSGDVLRTTWTFKGPTVRPDTRRSHAQEDVQDQAAERDRPQRVRRPPRRFDDFVRYN</sequence>
<dbReference type="Proteomes" id="UP000054815">
    <property type="component" value="Unassembled WGS sequence"/>
</dbReference>
<evidence type="ECO:0000313" key="19">
    <source>
        <dbReference type="Proteomes" id="UP000054815"/>
    </source>
</evidence>
<dbReference type="PROSITE" id="PS50158">
    <property type="entry name" value="ZF_CCHC"/>
    <property type="match status" value="1"/>
</dbReference>
<dbReference type="GO" id="GO:0003964">
    <property type="term" value="F:RNA-directed DNA polymerase activity"/>
    <property type="evidence" value="ECO:0007669"/>
    <property type="project" value="UniProtKB-KW"/>
</dbReference>
<keyword evidence="2" id="KW-0808">Transferase</keyword>